<dbReference type="InterPro" id="IPR020818">
    <property type="entry name" value="Chaperonin_GroES"/>
</dbReference>
<accession>A0A221S3A8</accession>
<organism evidence="1">
    <name type="scientific">uncultured virus</name>
    <dbReference type="NCBI Taxonomy" id="340016"/>
    <lineage>
        <taxon>Viruses</taxon>
        <taxon>environmental samples</taxon>
    </lineage>
</organism>
<gene>
    <name evidence="1" type="primary">groES</name>
</gene>
<dbReference type="GO" id="GO:0005524">
    <property type="term" value="F:ATP binding"/>
    <property type="evidence" value="ECO:0007669"/>
    <property type="project" value="InterPro"/>
</dbReference>
<dbReference type="InterPro" id="IPR037124">
    <property type="entry name" value="Chaperonin_GroES_sf"/>
</dbReference>
<name>A0A221S3A8_9VIRU</name>
<dbReference type="Gene3D" id="2.30.33.40">
    <property type="entry name" value="GroES chaperonin"/>
    <property type="match status" value="1"/>
</dbReference>
<evidence type="ECO:0000313" key="1">
    <source>
        <dbReference type="EMBL" id="ASN63400.1"/>
    </source>
</evidence>
<dbReference type="GO" id="GO:0044183">
    <property type="term" value="F:protein folding chaperone"/>
    <property type="evidence" value="ECO:0007669"/>
    <property type="project" value="InterPro"/>
</dbReference>
<proteinExistence type="predicted"/>
<sequence>MIVVTGCRILIKPFKLQEHDKVYDSAKKAGIILTELSERKEQVNVDKGTVLQIGAKCHEDYVGDLAVGDIIAYAKFGGKFISEPNSDEIFLVISDEDVVCIFKENK</sequence>
<dbReference type="EMBL" id="KU970806">
    <property type="protein sequence ID" value="ASN63400.1"/>
    <property type="molecule type" value="Genomic_DNA"/>
</dbReference>
<dbReference type="SMART" id="SM00883">
    <property type="entry name" value="Cpn10"/>
    <property type="match status" value="1"/>
</dbReference>
<protein>
    <submittedName>
        <fullName evidence="1">Co-chaperonin GroES</fullName>
    </submittedName>
</protein>
<reference evidence="1" key="1">
    <citation type="submission" date="2016-03" db="EMBL/GenBank/DDBJ databases">
        <title>Novel chaperonins are prevalent in the virioplankton and link to viral biology and ecology.</title>
        <authorList>
            <person name="Marine R.L."/>
            <person name="Nasko D.J."/>
            <person name="Polson S.W."/>
            <person name="Wommack K.E."/>
        </authorList>
    </citation>
    <scope>NUCLEOTIDE SEQUENCE</scope>
</reference>